<evidence type="ECO:0000256" key="4">
    <source>
        <dbReference type="ARBA" id="ARBA00022989"/>
    </source>
</evidence>
<evidence type="ECO:0000313" key="8">
    <source>
        <dbReference type="EMBL" id="GLJ76998.1"/>
    </source>
</evidence>
<sequence>MLLIVAVLAMVAALAFGGGAAAPLLADPGALVRWGLPTATLIVNLSAAGAIGALVLACFAFSPGKPEFGASLDFAAGSAAVMTVASAVTGLFTFVSASNVPLSFDATFTNGLSSFITSVSLGQAWLGITLIAAAVTVLCFAVRNHTALIFVTALAIASIIPMAQQGHSADAAGHDAAVTSFGLHVLFAAIWLGGLVTMIVLRRRFEGGRLVTVLERYSTLALIAFIVVAASGYVNAELRVGTLAQLATPYGILVLIKVAALGALGLFGVLQRRYLIGRLSAGGSRSAFWWLVTAELAFMGIASGVAAALARTATPVAEKLGTTPTPAEILTGEKLPPELTWGRLVTSWNFDLLWVLGCAFAAFFYLAGVWRLRKRGDRWPIHRTILWLAGLVLLFYITSGGINVYEKYLFSTHMLAHMVLTMMVPLLLVPGAPVTLAVRAIRKRNDGSRGGREWILLAVHSRFAAVISNPIVAAVLFAGSLWAFYYTPLFRWATTDHIGHEWMIVHFLITGYLFVQSLIGIDPVKYRLAYPFRLILLLGTMAFHAFFGLSIMTTQGLLLADWFGSMGRTWGALPLVDQQTGGGIAWSVGEIPTVILAIIVAVQWGRNDDRETKRRDRNADRTGEAELNAYNERLAKLATRDGASR</sequence>
<protein>
    <submittedName>
        <fullName evidence="8">Copper resistance protein D</fullName>
    </submittedName>
</protein>
<evidence type="ECO:0000256" key="6">
    <source>
        <dbReference type="SAM" id="Phobius"/>
    </source>
</evidence>
<keyword evidence="3 6" id="KW-0812">Transmembrane</keyword>
<comment type="subcellular location">
    <subcellularLocation>
        <location evidence="1">Cell membrane</location>
        <topology evidence="1">Multi-pass membrane protein</topology>
    </subcellularLocation>
</comment>
<dbReference type="InterPro" id="IPR019108">
    <property type="entry name" value="Caa3_assmbl_CtaG-rel"/>
</dbReference>
<evidence type="ECO:0000313" key="9">
    <source>
        <dbReference type="Proteomes" id="UP001142372"/>
    </source>
</evidence>
<feature type="transmembrane region" description="Helical" evidence="6">
    <location>
        <begin position="246"/>
        <end position="267"/>
    </location>
</feature>
<feature type="transmembrane region" description="Helical" evidence="6">
    <location>
        <begin position="583"/>
        <end position="605"/>
    </location>
</feature>
<feature type="transmembrane region" description="Helical" evidence="6">
    <location>
        <begin position="462"/>
        <end position="484"/>
    </location>
</feature>
<dbReference type="InterPro" id="IPR008457">
    <property type="entry name" value="Cu-R_CopD_dom"/>
</dbReference>
<dbReference type="PANTHER" id="PTHR34820">
    <property type="entry name" value="INNER MEMBRANE PROTEIN YEBZ"/>
    <property type="match status" value="1"/>
</dbReference>
<keyword evidence="9" id="KW-1185">Reference proteome</keyword>
<name>A0A9W6HBG6_9MICO</name>
<feature type="transmembrane region" description="Helical" evidence="6">
    <location>
        <begin position="534"/>
        <end position="563"/>
    </location>
</feature>
<dbReference type="EMBL" id="BSEN01000012">
    <property type="protein sequence ID" value="GLJ76998.1"/>
    <property type="molecule type" value="Genomic_DNA"/>
</dbReference>
<feature type="transmembrane region" description="Helical" evidence="6">
    <location>
        <begin position="352"/>
        <end position="372"/>
    </location>
</feature>
<feature type="transmembrane region" description="Helical" evidence="6">
    <location>
        <begin position="504"/>
        <end position="522"/>
    </location>
</feature>
<evidence type="ECO:0000259" key="7">
    <source>
        <dbReference type="Pfam" id="PF05425"/>
    </source>
</evidence>
<feature type="transmembrane region" description="Helical" evidence="6">
    <location>
        <begin position="414"/>
        <end position="441"/>
    </location>
</feature>
<dbReference type="Pfam" id="PF09678">
    <property type="entry name" value="Caa3_CtaG"/>
    <property type="match status" value="1"/>
</dbReference>
<proteinExistence type="predicted"/>
<dbReference type="AlphaFoldDB" id="A0A9W6HBG6"/>
<feature type="transmembrane region" description="Helical" evidence="6">
    <location>
        <begin position="213"/>
        <end position="234"/>
    </location>
</feature>
<keyword evidence="2" id="KW-1003">Cell membrane</keyword>
<dbReference type="InterPro" id="IPR032694">
    <property type="entry name" value="CopC/D"/>
</dbReference>
<feature type="transmembrane region" description="Helical" evidence="6">
    <location>
        <begin position="42"/>
        <end position="62"/>
    </location>
</feature>
<evidence type="ECO:0000256" key="5">
    <source>
        <dbReference type="ARBA" id="ARBA00023136"/>
    </source>
</evidence>
<keyword evidence="5 6" id="KW-0472">Membrane</keyword>
<feature type="transmembrane region" description="Helical" evidence="6">
    <location>
        <begin position="74"/>
        <end position="95"/>
    </location>
</feature>
<feature type="transmembrane region" description="Helical" evidence="6">
    <location>
        <begin position="115"/>
        <end position="140"/>
    </location>
</feature>
<feature type="domain" description="Copper resistance protein D" evidence="7">
    <location>
        <begin position="213"/>
        <end position="309"/>
    </location>
</feature>
<evidence type="ECO:0000256" key="1">
    <source>
        <dbReference type="ARBA" id="ARBA00004651"/>
    </source>
</evidence>
<feature type="transmembrane region" description="Helical" evidence="6">
    <location>
        <begin position="147"/>
        <end position="164"/>
    </location>
</feature>
<gene>
    <name evidence="8" type="ORF">GCM10017584_25720</name>
</gene>
<dbReference type="GO" id="GO:0006825">
    <property type="term" value="P:copper ion transport"/>
    <property type="evidence" value="ECO:0007669"/>
    <property type="project" value="InterPro"/>
</dbReference>
<dbReference type="PANTHER" id="PTHR34820:SF4">
    <property type="entry name" value="INNER MEMBRANE PROTEIN YEBZ"/>
    <property type="match status" value="1"/>
</dbReference>
<dbReference type="Proteomes" id="UP001142372">
    <property type="component" value="Unassembled WGS sequence"/>
</dbReference>
<keyword evidence="4 6" id="KW-1133">Transmembrane helix</keyword>
<feature type="transmembrane region" description="Helical" evidence="6">
    <location>
        <begin position="176"/>
        <end position="201"/>
    </location>
</feature>
<feature type="transmembrane region" description="Helical" evidence="6">
    <location>
        <begin position="384"/>
        <end position="402"/>
    </location>
</feature>
<reference evidence="8" key="1">
    <citation type="journal article" date="2014" name="Int. J. Syst. Evol. Microbiol.">
        <title>Complete genome sequence of Corynebacterium casei LMG S-19264T (=DSM 44701T), isolated from a smear-ripened cheese.</title>
        <authorList>
            <consortium name="US DOE Joint Genome Institute (JGI-PGF)"/>
            <person name="Walter F."/>
            <person name="Albersmeier A."/>
            <person name="Kalinowski J."/>
            <person name="Ruckert C."/>
        </authorList>
    </citation>
    <scope>NUCLEOTIDE SEQUENCE</scope>
    <source>
        <strain evidence="8">VKM Ac-1401</strain>
    </source>
</reference>
<evidence type="ECO:0000256" key="3">
    <source>
        <dbReference type="ARBA" id="ARBA00022692"/>
    </source>
</evidence>
<dbReference type="GO" id="GO:0005886">
    <property type="term" value="C:plasma membrane"/>
    <property type="evidence" value="ECO:0007669"/>
    <property type="project" value="UniProtKB-SubCell"/>
</dbReference>
<evidence type="ECO:0000256" key="2">
    <source>
        <dbReference type="ARBA" id="ARBA00022475"/>
    </source>
</evidence>
<organism evidence="8 9">
    <name type="scientific">Leifsonia poae</name>
    <dbReference type="NCBI Taxonomy" id="110933"/>
    <lineage>
        <taxon>Bacteria</taxon>
        <taxon>Bacillati</taxon>
        <taxon>Actinomycetota</taxon>
        <taxon>Actinomycetes</taxon>
        <taxon>Micrococcales</taxon>
        <taxon>Microbacteriaceae</taxon>
        <taxon>Leifsonia</taxon>
    </lineage>
</organism>
<dbReference type="Pfam" id="PF05425">
    <property type="entry name" value="CopD"/>
    <property type="match status" value="1"/>
</dbReference>
<reference evidence="8" key="2">
    <citation type="submission" date="2023-01" db="EMBL/GenBank/DDBJ databases">
        <authorList>
            <person name="Sun Q."/>
            <person name="Evtushenko L."/>
        </authorList>
    </citation>
    <scope>NUCLEOTIDE SEQUENCE</scope>
    <source>
        <strain evidence="8">VKM Ac-1401</strain>
    </source>
</reference>
<feature type="transmembrane region" description="Helical" evidence="6">
    <location>
        <begin position="288"/>
        <end position="310"/>
    </location>
</feature>
<accession>A0A9W6HBG6</accession>
<comment type="caution">
    <text evidence="8">The sequence shown here is derived from an EMBL/GenBank/DDBJ whole genome shotgun (WGS) entry which is preliminary data.</text>
</comment>